<protein>
    <submittedName>
        <fullName evidence="2">Uncharacterized protein</fullName>
    </submittedName>
</protein>
<proteinExistence type="predicted"/>
<dbReference type="AlphaFoldDB" id="A0A0E9T7Y4"/>
<feature type="transmembrane region" description="Helical" evidence="1">
    <location>
        <begin position="21"/>
        <end position="38"/>
    </location>
</feature>
<reference evidence="2" key="2">
    <citation type="journal article" date="2015" name="Fish Shellfish Immunol.">
        <title>Early steps in the European eel (Anguilla anguilla)-Vibrio vulnificus interaction in the gills: Role of the RtxA13 toxin.</title>
        <authorList>
            <person name="Callol A."/>
            <person name="Pajuelo D."/>
            <person name="Ebbesson L."/>
            <person name="Teles M."/>
            <person name="MacKenzie S."/>
            <person name="Amaro C."/>
        </authorList>
    </citation>
    <scope>NUCLEOTIDE SEQUENCE</scope>
</reference>
<evidence type="ECO:0000256" key="1">
    <source>
        <dbReference type="SAM" id="Phobius"/>
    </source>
</evidence>
<name>A0A0E9T7Y4_ANGAN</name>
<dbReference type="EMBL" id="GBXM01059724">
    <property type="protein sequence ID" value="JAH48853.1"/>
    <property type="molecule type" value="Transcribed_RNA"/>
</dbReference>
<keyword evidence="1" id="KW-1133">Transmembrane helix</keyword>
<reference evidence="2" key="1">
    <citation type="submission" date="2014-11" db="EMBL/GenBank/DDBJ databases">
        <authorList>
            <person name="Amaro Gonzalez C."/>
        </authorList>
    </citation>
    <scope>NUCLEOTIDE SEQUENCE</scope>
</reference>
<keyword evidence="1" id="KW-0812">Transmembrane</keyword>
<keyword evidence="1" id="KW-0472">Membrane</keyword>
<organism evidence="2">
    <name type="scientific">Anguilla anguilla</name>
    <name type="common">European freshwater eel</name>
    <name type="synonym">Muraena anguilla</name>
    <dbReference type="NCBI Taxonomy" id="7936"/>
    <lineage>
        <taxon>Eukaryota</taxon>
        <taxon>Metazoa</taxon>
        <taxon>Chordata</taxon>
        <taxon>Craniata</taxon>
        <taxon>Vertebrata</taxon>
        <taxon>Euteleostomi</taxon>
        <taxon>Actinopterygii</taxon>
        <taxon>Neopterygii</taxon>
        <taxon>Teleostei</taxon>
        <taxon>Anguilliformes</taxon>
        <taxon>Anguillidae</taxon>
        <taxon>Anguilla</taxon>
    </lineage>
</organism>
<accession>A0A0E9T7Y4</accession>
<evidence type="ECO:0000313" key="2">
    <source>
        <dbReference type="EMBL" id="JAH48853.1"/>
    </source>
</evidence>
<sequence>MQCLNAKFNKMYGSCRNQKRPYNLISGCTLSVSAHWLMRI</sequence>